<proteinExistence type="predicted"/>
<sequence length="169" mass="20022">MPAYAYNEFYDTRGMDERIRVVLTDEFQREARELLSQEFNIDTLQLFNMQNYEEQSDTTDTGYSRGFRAYNYTSLSPVSQDFKDIRIDQTKTIFDLGVEDARKFALENLLVERITGQVAFNEVVKPGDSVYAIDFDYRKEPYTVYIICSRETKKVVWDTFFGRIRIKEK</sequence>
<dbReference type="AlphaFoldDB" id="A0A645GTP8"/>
<comment type="caution">
    <text evidence="1">The sequence shown here is derived from an EMBL/GenBank/DDBJ whole genome shotgun (WGS) entry which is preliminary data.</text>
</comment>
<gene>
    <name evidence="1" type="ORF">SDC9_177645</name>
</gene>
<name>A0A645GTP8_9ZZZZ</name>
<dbReference type="EMBL" id="VSSQ01081211">
    <property type="protein sequence ID" value="MPN30187.1"/>
    <property type="molecule type" value="Genomic_DNA"/>
</dbReference>
<evidence type="ECO:0000313" key="1">
    <source>
        <dbReference type="EMBL" id="MPN30187.1"/>
    </source>
</evidence>
<reference evidence="1" key="1">
    <citation type="submission" date="2019-08" db="EMBL/GenBank/DDBJ databases">
        <authorList>
            <person name="Kucharzyk K."/>
            <person name="Murdoch R.W."/>
            <person name="Higgins S."/>
            <person name="Loffler F."/>
        </authorList>
    </citation>
    <scope>NUCLEOTIDE SEQUENCE</scope>
</reference>
<protein>
    <submittedName>
        <fullName evidence="1">Uncharacterized protein</fullName>
    </submittedName>
</protein>
<accession>A0A645GTP8</accession>
<organism evidence="1">
    <name type="scientific">bioreactor metagenome</name>
    <dbReference type="NCBI Taxonomy" id="1076179"/>
    <lineage>
        <taxon>unclassified sequences</taxon>
        <taxon>metagenomes</taxon>
        <taxon>ecological metagenomes</taxon>
    </lineage>
</organism>